<dbReference type="EMBL" id="FO203512">
    <property type="protein sequence ID" value="CCK76764.1"/>
    <property type="molecule type" value="Genomic_DNA"/>
</dbReference>
<protein>
    <submittedName>
        <fullName evidence="1">Uncharacterized protein</fullName>
    </submittedName>
</protein>
<gene>
    <name evidence="1" type="ORF">OLEAN_C25880</name>
</gene>
<organism evidence="1 2">
    <name type="scientific">Oleispira antarctica RB-8</name>
    <dbReference type="NCBI Taxonomy" id="698738"/>
    <lineage>
        <taxon>Bacteria</taxon>
        <taxon>Pseudomonadati</taxon>
        <taxon>Pseudomonadota</taxon>
        <taxon>Gammaproteobacteria</taxon>
        <taxon>Oceanospirillales</taxon>
        <taxon>Oceanospirillaceae</taxon>
        <taxon>Oleispira</taxon>
    </lineage>
</organism>
<dbReference type="AlphaFoldDB" id="R4YUK4"/>
<dbReference type="KEGG" id="oai:OLEAN_C25880"/>
<dbReference type="Proteomes" id="UP000032749">
    <property type="component" value="Chromosome"/>
</dbReference>
<name>R4YUK4_OLEAN</name>
<proteinExistence type="predicted"/>
<dbReference type="InterPro" id="IPR009706">
    <property type="entry name" value="DUF1287"/>
</dbReference>
<sequence>MSSTDKNIDHRRVPNLQVFFSRHGEELAVSSLGSDYKPGDIVTWMMPGNFPYIDLFTNNVL</sequence>
<reference evidence="1 2" key="1">
    <citation type="journal article" date="2013" name="Nat. Commun.">
        <title>Genome sequence and functional genomic analysis of the oil-degrading bacterium Oleispira antarctica.</title>
        <authorList>
            <person name="Kube M."/>
            <person name="Chernikova T.N."/>
            <person name="Al-Ramahi Y."/>
            <person name="Beloqui A."/>
            <person name="Lopez-Cortez N."/>
            <person name="Guazzaroni M.E."/>
            <person name="Heipieper H.J."/>
            <person name="Klages S."/>
            <person name="Kotsyurbenko O.R."/>
            <person name="Langer I."/>
            <person name="Nechitaylo T.Y."/>
            <person name="Lunsdorf H."/>
            <person name="Fernandez M."/>
            <person name="Juarez S."/>
            <person name="Ciordia S."/>
            <person name="Singer A."/>
            <person name="Kagan O."/>
            <person name="Egorova O."/>
            <person name="Petit P.A."/>
            <person name="Stogios P."/>
            <person name="Kim Y."/>
            <person name="Tchigvintsev A."/>
            <person name="Flick R."/>
            <person name="Denaro R."/>
            <person name="Genovese M."/>
            <person name="Albar J.P."/>
            <person name="Reva O.N."/>
            <person name="Martinez-Gomariz M."/>
            <person name="Tran H."/>
            <person name="Ferrer M."/>
            <person name="Savchenko A."/>
            <person name="Yakunin A.F."/>
            <person name="Yakimov M.M."/>
            <person name="Golyshina O.V."/>
            <person name="Reinhardt R."/>
            <person name="Golyshin P.N."/>
        </authorList>
    </citation>
    <scope>NUCLEOTIDE SEQUENCE [LARGE SCALE GENOMIC DNA]</scope>
</reference>
<dbReference type="HOGENOM" id="CLU_2918138_0_0_6"/>
<dbReference type="STRING" id="698738.OLEAN_C25880"/>
<keyword evidence="2" id="KW-1185">Reference proteome</keyword>
<evidence type="ECO:0000313" key="1">
    <source>
        <dbReference type="EMBL" id="CCK76764.1"/>
    </source>
</evidence>
<dbReference type="Pfam" id="PF06940">
    <property type="entry name" value="DUF1287"/>
    <property type="match status" value="1"/>
</dbReference>
<accession>R4YUK4</accession>
<evidence type="ECO:0000313" key="2">
    <source>
        <dbReference type="Proteomes" id="UP000032749"/>
    </source>
</evidence>
<dbReference type="PATRIC" id="fig|698738.3.peg.2685"/>